<keyword evidence="1" id="KW-1133">Transmembrane helix</keyword>
<evidence type="ECO:0000313" key="3">
    <source>
        <dbReference type="Proteomes" id="UP000321222"/>
    </source>
</evidence>
<protein>
    <submittedName>
        <fullName evidence="2">SdpI family protein</fullName>
    </submittedName>
</protein>
<reference evidence="2 3" key="1">
    <citation type="submission" date="2019-08" db="EMBL/GenBank/DDBJ databases">
        <title>Flavobacterium alkalisoli sp. nov., isolated from rhizosphere soil of Suaeda salsa.</title>
        <authorList>
            <person name="Sun J.-Q."/>
            <person name="Xu L."/>
        </authorList>
    </citation>
    <scope>NUCLEOTIDE SEQUENCE [LARGE SCALE GENOMIC DNA]</scope>
    <source>
        <strain evidence="2 3">XS-5</strain>
    </source>
</reference>
<dbReference type="KEGG" id="fak:FUA48_10405"/>
<keyword evidence="1" id="KW-0472">Membrane</keyword>
<evidence type="ECO:0000256" key="1">
    <source>
        <dbReference type="SAM" id="Phobius"/>
    </source>
</evidence>
<dbReference type="EMBL" id="CP042831">
    <property type="protein sequence ID" value="QEE49975.1"/>
    <property type="molecule type" value="Genomic_DNA"/>
</dbReference>
<evidence type="ECO:0000313" key="2">
    <source>
        <dbReference type="EMBL" id="QEE49975.1"/>
    </source>
</evidence>
<dbReference type="InterPro" id="IPR025962">
    <property type="entry name" value="SdpI/YhfL"/>
</dbReference>
<dbReference type="OrthoDB" id="3173919at2"/>
<dbReference type="AlphaFoldDB" id="A0A5B9FSR8"/>
<dbReference type="Proteomes" id="UP000321222">
    <property type="component" value="Chromosome"/>
</dbReference>
<keyword evidence="3" id="KW-1185">Reference proteome</keyword>
<organism evidence="2 3">
    <name type="scientific">Flavobacterium alkalisoli</name>
    <dbReference type="NCBI Taxonomy" id="2602769"/>
    <lineage>
        <taxon>Bacteria</taxon>
        <taxon>Pseudomonadati</taxon>
        <taxon>Bacteroidota</taxon>
        <taxon>Flavobacteriia</taxon>
        <taxon>Flavobacteriales</taxon>
        <taxon>Flavobacteriaceae</taxon>
        <taxon>Flavobacterium</taxon>
    </lineage>
</organism>
<gene>
    <name evidence="2" type="ORF">FUA48_10405</name>
</gene>
<dbReference type="RefSeq" id="WP_147583468.1">
    <property type="nucleotide sequence ID" value="NZ_CP042831.1"/>
</dbReference>
<dbReference type="Pfam" id="PF13630">
    <property type="entry name" value="SdpI"/>
    <property type="match status" value="1"/>
</dbReference>
<name>A0A5B9FSR8_9FLAO</name>
<keyword evidence="1" id="KW-0812">Transmembrane</keyword>
<feature type="transmembrane region" description="Helical" evidence="1">
    <location>
        <begin position="12"/>
        <end position="30"/>
    </location>
</feature>
<feature type="transmembrane region" description="Helical" evidence="1">
    <location>
        <begin position="89"/>
        <end position="105"/>
    </location>
</feature>
<accession>A0A5B9FSR8</accession>
<proteinExistence type="predicted"/>
<sequence length="118" mass="13279">MNINWDSQSLSVLGLSGIIFIIVGGIMIFFPPKKINHLYGYRTSSSMSSQERWDFAQRHSALLLIKGGAFMTVMGIAISLLPVSKRTDILISTPTLLVIVFLLFFKTERALRKRFGKN</sequence>
<feature type="transmembrane region" description="Helical" evidence="1">
    <location>
        <begin position="61"/>
        <end position="83"/>
    </location>
</feature>